<dbReference type="RefSeq" id="WP_207987126.1">
    <property type="nucleotide sequence ID" value="NZ_CP071794.1"/>
</dbReference>
<evidence type="ECO:0000256" key="2">
    <source>
        <dbReference type="ARBA" id="ARBA00010139"/>
    </source>
</evidence>
<keyword evidence="6" id="KW-0503">Monooxygenase</keyword>
<name>A0ABX7T5A6_9SPHN</name>
<sequence length="512" mass="57527">MATQVREKSGNDSNTPMEAVDVLIVGAGISGIGMAVHLRDKCPSKSFALVERRDEIGGTWNLFQYPGIRSDSDMHTLGFKFEPWTEQKAIADGPSIMNYLHRIKAKHDLEKHIHFGHKVLSASWSSEAARWTVTAEKSDGSHAVMYANFLYMGSGYYDYDQGYDAQITGIETFKGDVVHPQFWPKDLEYSGKKVVIIGSGATAVTIVPVMAEKAAHVTMLQRTPTWYFARDARDHLANFLRKIMPDQWAYNIIRWKNVKMQDLTFNMARNKPEKIVKKLEKPLKKELGDKYNKEDYTPPYGPWEQRLCLVPDSDMFKAISSGAADVKTGHIDTVTADGIILKSGEKLEADVIVTATGLKLAVAGKVAFEVDGESIDFHDHFYYKGCMFSDIPNMAIVFGYLNASWTLKADIVSEYTCRLLNHMDATSTRIANPVLSEPVEEEELFDFSSGYIKRSINELPRNSTKMPWKLNQDYLFDKKILLKEPVDDGVIQFYGPNSAAVSGDEPQLEAAE</sequence>
<dbReference type="SUPFAM" id="SSF51905">
    <property type="entry name" value="FAD/NAD(P)-binding domain"/>
    <property type="match status" value="1"/>
</dbReference>
<dbReference type="InterPro" id="IPR051820">
    <property type="entry name" value="FAD-binding_MO"/>
</dbReference>
<keyword evidence="3" id="KW-0285">Flavoprotein</keyword>
<evidence type="ECO:0000313" key="8">
    <source>
        <dbReference type="Proteomes" id="UP000663923"/>
    </source>
</evidence>
<dbReference type="Gene3D" id="3.50.50.60">
    <property type="entry name" value="FAD/NAD(P)-binding domain"/>
    <property type="match status" value="3"/>
</dbReference>
<dbReference type="EMBL" id="CP071794">
    <property type="protein sequence ID" value="QTD55302.1"/>
    <property type="molecule type" value="Genomic_DNA"/>
</dbReference>
<comment type="cofactor">
    <cofactor evidence="1">
        <name>FAD</name>
        <dbReference type="ChEBI" id="CHEBI:57692"/>
    </cofactor>
</comment>
<protein>
    <submittedName>
        <fullName evidence="7">NAD(P)/FAD-dependent oxidoreductase</fullName>
    </submittedName>
</protein>
<evidence type="ECO:0000256" key="5">
    <source>
        <dbReference type="ARBA" id="ARBA00023002"/>
    </source>
</evidence>
<accession>A0ABX7T5A6</accession>
<gene>
    <name evidence="7" type="ORF">J4G78_13920</name>
</gene>
<evidence type="ECO:0000256" key="1">
    <source>
        <dbReference type="ARBA" id="ARBA00001974"/>
    </source>
</evidence>
<dbReference type="InterPro" id="IPR020946">
    <property type="entry name" value="Flavin_mOase-like"/>
</dbReference>
<keyword evidence="5" id="KW-0560">Oxidoreductase</keyword>
<proteinExistence type="inferred from homology"/>
<keyword evidence="8" id="KW-1185">Reference proteome</keyword>
<organism evidence="7 8">
    <name type="scientific">Parasphingorhabdus cellanae</name>
    <dbReference type="NCBI Taxonomy" id="2806553"/>
    <lineage>
        <taxon>Bacteria</taxon>
        <taxon>Pseudomonadati</taxon>
        <taxon>Pseudomonadota</taxon>
        <taxon>Alphaproteobacteria</taxon>
        <taxon>Sphingomonadales</taxon>
        <taxon>Sphingomonadaceae</taxon>
        <taxon>Parasphingorhabdus</taxon>
    </lineage>
</organism>
<reference evidence="7 8" key="1">
    <citation type="submission" date="2021-03" db="EMBL/GenBank/DDBJ databases">
        <title>Complete genome of Parasphingorhabdus_sp.JHSY0214.</title>
        <authorList>
            <person name="Yoo J.H."/>
            <person name="Bae J.W."/>
        </authorList>
    </citation>
    <scope>NUCLEOTIDE SEQUENCE [LARGE SCALE GENOMIC DNA]</scope>
    <source>
        <strain evidence="7 8">JHSY0214</strain>
    </source>
</reference>
<dbReference type="InterPro" id="IPR036188">
    <property type="entry name" value="FAD/NAD-bd_sf"/>
</dbReference>
<dbReference type="Proteomes" id="UP000663923">
    <property type="component" value="Chromosome"/>
</dbReference>
<dbReference type="Pfam" id="PF00743">
    <property type="entry name" value="FMO-like"/>
    <property type="match status" value="1"/>
</dbReference>
<evidence type="ECO:0000256" key="6">
    <source>
        <dbReference type="ARBA" id="ARBA00023033"/>
    </source>
</evidence>
<dbReference type="PANTHER" id="PTHR43872">
    <property type="entry name" value="MONOOXYGENASE, PUTATIVE (AFU_ORTHOLOGUE AFUA_8G02570)-RELATED"/>
    <property type="match status" value="1"/>
</dbReference>
<evidence type="ECO:0000256" key="3">
    <source>
        <dbReference type="ARBA" id="ARBA00022630"/>
    </source>
</evidence>
<evidence type="ECO:0000256" key="4">
    <source>
        <dbReference type="ARBA" id="ARBA00022827"/>
    </source>
</evidence>
<keyword evidence="4" id="KW-0274">FAD</keyword>
<evidence type="ECO:0000313" key="7">
    <source>
        <dbReference type="EMBL" id="QTD55302.1"/>
    </source>
</evidence>
<dbReference type="PANTHER" id="PTHR43872:SF1">
    <property type="entry name" value="MONOOXYGENASE, PUTATIVE (AFU_ORTHOLOGUE AFUA_8G02570)-RELATED"/>
    <property type="match status" value="1"/>
</dbReference>
<comment type="similarity">
    <text evidence="2">Belongs to the FAD-binding monooxygenase family.</text>
</comment>